<comment type="caution">
    <text evidence="10">The sequence shown here is derived from an EMBL/GenBank/DDBJ whole genome shotgun (WGS) entry which is preliminary data.</text>
</comment>
<dbReference type="RefSeq" id="WP_339112575.1">
    <property type="nucleotide sequence ID" value="NZ_JAYWLC010000004.1"/>
</dbReference>
<feature type="transmembrane region" description="Helical" evidence="8">
    <location>
        <begin position="270"/>
        <end position="294"/>
    </location>
</feature>
<gene>
    <name evidence="10" type="ORF">VSX56_06225</name>
</gene>
<organism evidence="10 11">
    <name type="scientific">Thioclava kandeliae</name>
    <dbReference type="NCBI Taxonomy" id="3070818"/>
    <lineage>
        <taxon>Bacteria</taxon>
        <taxon>Pseudomonadati</taxon>
        <taxon>Pseudomonadota</taxon>
        <taxon>Alphaproteobacteria</taxon>
        <taxon>Rhodobacterales</taxon>
        <taxon>Paracoccaceae</taxon>
        <taxon>Thioclava</taxon>
    </lineage>
</organism>
<feature type="transmembrane region" description="Helical" evidence="8">
    <location>
        <begin position="54"/>
        <end position="74"/>
    </location>
</feature>
<evidence type="ECO:0000313" key="10">
    <source>
        <dbReference type="EMBL" id="MER5171372.1"/>
    </source>
</evidence>
<evidence type="ECO:0000259" key="9">
    <source>
        <dbReference type="PROSITE" id="PS50850"/>
    </source>
</evidence>
<feature type="transmembrane region" description="Helical" evidence="8">
    <location>
        <begin position="336"/>
        <end position="354"/>
    </location>
</feature>
<keyword evidence="5 8" id="KW-1133">Transmembrane helix</keyword>
<dbReference type="PRINTS" id="PR01036">
    <property type="entry name" value="TCRTETB"/>
</dbReference>
<feature type="transmembrane region" description="Helical" evidence="8">
    <location>
        <begin position="399"/>
        <end position="423"/>
    </location>
</feature>
<feature type="transmembrane region" description="Helical" evidence="8">
    <location>
        <begin position="86"/>
        <end position="109"/>
    </location>
</feature>
<evidence type="ECO:0000256" key="3">
    <source>
        <dbReference type="ARBA" id="ARBA00022475"/>
    </source>
</evidence>
<dbReference type="PROSITE" id="PS50850">
    <property type="entry name" value="MFS"/>
    <property type="match status" value="1"/>
</dbReference>
<keyword evidence="4 8" id="KW-0812">Transmembrane</keyword>
<feature type="transmembrane region" description="Helical" evidence="8">
    <location>
        <begin position="18"/>
        <end position="42"/>
    </location>
</feature>
<reference evidence="10 11" key="1">
    <citation type="submission" date="2024-01" db="EMBL/GenBank/DDBJ databases">
        <authorList>
            <person name="Deng Y."/>
            <person name="Su J."/>
        </authorList>
    </citation>
    <scope>NUCLEOTIDE SEQUENCE [LARGE SCALE GENOMIC DNA]</scope>
    <source>
        <strain evidence="10 11">CPCC 100088</strain>
    </source>
</reference>
<feature type="transmembrane region" description="Helical" evidence="8">
    <location>
        <begin position="360"/>
        <end position="378"/>
    </location>
</feature>
<feature type="transmembrane region" description="Helical" evidence="8">
    <location>
        <begin position="172"/>
        <end position="193"/>
    </location>
</feature>
<feature type="transmembrane region" description="Helical" evidence="8">
    <location>
        <begin position="144"/>
        <end position="166"/>
    </location>
</feature>
<dbReference type="SUPFAM" id="SSF103473">
    <property type="entry name" value="MFS general substrate transporter"/>
    <property type="match status" value="1"/>
</dbReference>
<feature type="transmembrane region" description="Helical" evidence="8">
    <location>
        <begin position="230"/>
        <end position="249"/>
    </location>
</feature>
<protein>
    <submittedName>
        <fullName evidence="10">MFS transporter</fullName>
    </submittedName>
</protein>
<evidence type="ECO:0000256" key="6">
    <source>
        <dbReference type="ARBA" id="ARBA00023136"/>
    </source>
</evidence>
<dbReference type="Gene3D" id="1.20.1250.20">
    <property type="entry name" value="MFS general substrate transporter like domains"/>
    <property type="match status" value="1"/>
</dbReference>
<dbReference type="PANTHER" id="PTHR42718:SF46">
    <property type="entry name" value="BLR6921 PROTEIN"/>
    <property type="match status" value="1"/>
</dbReference>
<dbReference type="PANTHER" id="PTHR42718">
    <property type="entry name" value="MAJOR FACILITATOR SUPERFAMILY MULTIDRUG TRANSPORTER MFSC"/>
    <property type="match status" value="1"/>
</dbReference>
<evidence type="ECO:0000256" key="8">
    <source>
        <dbReference type="SAM" id="Phobius"/>
    </source>
</evidence>
<evidence type="ECO:0000256" key="5">
    <source>
        <dbReference type="ARBA" id="ARBA00022989"/>
    </source>
</evidence>
<dbReference type="InterPro" id="IPR011701">
    <property type="entry name" value="MFS"/>
</dbReference>
<name>A0ABV1SEN5_9RHOB</name>
<keyword evidence="3" id="KW-1003">Cell membrane</keyword>
<accession>A0ABV1SEN5</accession>
<comment type="subcellular location">
    <subcellularLocation>
        <location evidence="1">Cell membrane</location>
        <topology evidence="1">Multi-pass membrane protein</topology>
    </subcellularLocation>
</comment>
<dbReference type="InterPro" id="IPR020846">
    <property type="entry name" value="MFS_dom"/>
</dbReference>
<evidence type="ECO:0000256" key="2">
    <source>
        <dbReference type="ARBA" id="ARBA00022448"/>
    </source>
</evidence>
<proteinExistence type="predicted"/>
<feature type="region of interest" description="Disordered" evidence="7">
    <location>
        <begin position="461"/>
        <end position="506"/>
    </location>
</feature>
<dbReference type="Gene3D" id="1.20.1720.10">
    <property type="entry name" value="Multidrug resistance protein D"/>
    <property type="match status" value="1"/>
</dbReference>
<sequence length="506" mass="53693">MTHPDPHAVPTRSERHRIAIACTVSLVFLMQGIDTTILTVAIPGIAADLQRSPLSLHLLVSAYLLALAVFMPVASWFSDRLGPRRLFCLSVLIFMAGSVLTAFMPTLGLMIPCRMLQGFGGALMTPVGRLIVLRAFGPGRTIDAMTWLAIPTMVGPLIGPLLGAVLVEMFDWRLLFVVNTPLAIAAILGVLRLVPPLPAVAAGRFDTRGFLLAGLALVTFQLAIEALGLWGGIGLTLLPVSALVFWVYTRHARTREKPALDISLFHFENFRIGVLAGGLGRAGLNAMAFLLPLFLQLGLGFRPLQAGLISALAAFSSLASKPVLKHVIRRLGFRRTLVALTVAGSLSLAAYATVSTGWPVMALVGMSFLAGAVRILYFNSVQSITFTGLPAERLSSATATAGVIQQLCMGLGISLSAALLSALQGEAAEVGMRDFNHAFLIMAVLPLLSLPLLMTRAGGRQEPAAAPLRKTNPEKENKSIGAIARSIETTTKAGERAPERASDTAA</sequence>
<feature type="compositionally biased region" description="Basic and acidic residues" evidence="7">
    <location>
        <begin position="493"/>
        <end position="506"/>
    </location>
</feature>
<evidence type="ECO:0000256" key="4">
    <source>
        <dbReference type="ARBA" id="ARBA00022692"/>
    </source>
</evidence>
<dbReference type="Proteomes" id="UP001438953">
    <property type="component" value="Unassembled WGS sequence"/>
</dbReference>
<dbReference type="EMBL" id="JAYWLC010000004">
    <property type="protein sequence ID" value="MER5171372.1"/>
    <property type="molecule type" value="Genomic_DNA"/>
</dbReference>
<feature type="transmembrane region" description="Helical" evidence="8">
    <location>
        <begin position="435"/>
        <end position="453"/>
    </location>
</feature>
<dbReference type="Pfam" id="PF07690">
    <property type="entry name" value="MFS_1"/>
    <property type="match status" value="1"/>
</dbReference>
<keyword evidence="6 8" id="KW-0472">Membrane</keyword>
<evidence type="ECO:0000256" key="7">
    <source>
        <dbReference type="SAM" id="MobiDB-lite"/>
    </source>
</evidence>
<keyword evidence="2" id="KW-0813">Transport</keyword>
<reference evidence="10 11" key="2">
    <citation type="submission" date="2024-06" db="EMBL/GenBank/DDBJ databases">
        <title>Thioclava kandeliae sp. nov. from a rhizosphere soil sample of Kandelia candel in a mangrove.</title>
        <authorList>
            <person name="Mu T."/>
        </authorList>
    </citation>
    <scope>NUCLEOTIDE SEQUENCE [LARGE SCALE GENOMIC DNA]</scope>
    <source>
        <strain evidence="10 11">CPCC 100088</strain>
    </source>
</reference>
<dbReference type="InterPro" id="IPR036259">
    <property type="entry name" value="MFS_trans_sf"/>
</dbReference>
<feature type="domain" description="Major facilitator superfamily (MFS) profile" evidence="9">
    <location>
        <begin position="20"/>
        <end position="461"/>
    </location>
</feature>
<keyword evidence="11" id="KW-1185">Reference proteome</keyword>
<feature type="transmembrane region" description="Helical" evidence="8">
    <location>
        <begin position="306"/>
        <end position="324"/>
    </location>
</feature>
<evidence type="ECO:0000256" key="1">
    <source>
        <dbReference type="ARBA" id="ARBA00004651"/>
    </source>
</evidence>
<evidence type="ECO:0000313" key="11">
    <source>
        <dbReference type="Proteomes" id="UP001438953"/>
    </source>
</evidence>